<sequence length="128" mass="13557">MEENASSAEKKSIKTYISENNQNKITSTLTLEDNKGTEGPKDHVDSSTPVGQETKDIQQTDQVQKASGSGEEPELLNAPTYAAEMVKTDEIQDTGYVWPPTTAAADAEAAAGLPIGSLTGQEGEGENK</sequence>
<feature type="compositionally biased region" description="Polar residues" evidence="1">
    <location>
        <begin position="15"/>
        <end position="31"/>
    </location>
</feature>
<proteinExistence type="predicted"/>
<accession>A0ABT8RDF4</accession>
<dbReference type="RefSeq" id="WP_302040545.1">
    <property type="nucleotide sequence ID" value="NZ_JAUKPO010000022.1"/>
</dbReference>
<comment type="caution">
    <text evidence="2">The sequence shown here is derived from an EMBL/GenBank/DDBJ whole genome shotgun (WGS) entry which is preliminary data.</text>
</comment>
<feature type="compositionally biased region" description="Basic and acidic residues" evidence="1">
    <location>
        <begin position="32"/>
        <end position="45"/>
    </location>
</feature>
<feature type="region of interest" description="Disordered" evidence="1">
    <location>
        <begin position="108"/>
        <end position="128"/>
    </location>
</feature>
<keyword evidence="3" id="KW-1185">Reference proteome</keyword>
<dbReference type="Proteomes" id="UP001168528">
    <property type="component" value="Unassembled WGS sequence"/>
</dbReference>
<name>A0ABT8RDF4_9BACT</name>
<dbReference type="EMBL" id="JAUKPO010000022">
    <property type="protein sequence ID" value="MDO1449741.1"/>
    <property type="molecule type" value="Genomic_DNA"/>
</dbReference>
<protein>
    <submittedName>
        <fullName evidence="2">Uncharacterized protein</fullName>
    </submittedName>
</protein>
<gene>
    <name evidence="2" type="ORF">Q0590_25915</name>
</gene>
<organism evidence="2 3">
    <name type="scientific">Rhodocytophaga aerolata</name>
    <dbReference type="NCBI Taxonomy" id="455078"/>
    <lineage>
        <taxon>Bacteria</taxon>
        <taxon>Pseudomonadati</taxon>
        <taxon>Bacteroidota</taxon>
        <taxon>Cytophagia</taxon>
        <taxon>Cytophagales</taxon>
        <taxon>Rhodocytophagaceae</taxon>
        <taxon>Rhodocytophaga</taxon>
    </lineage>
</organism>
<evidence type="ECO:0000256" key="1">
    <source>
        <dbReference type="SAM" id="MobiDB-lite"/>
    </source>
</evidence>
<evidence type="ECO:0000313" key="3">
    <source>
        <dbReference type="Proteomes" id="UP001168528"/>
    </source>
</evidence>
<feature type="region of interest" description="Disordered" evidence="1">
    <location>
        <begin position="1"/>
        <end position="76"/>
    </location>
</feature>
<reference evidence="2" key="1">
    <citation type="submission" date="2023-07" db="EMBL/GenBank/DDBJ databases">
        <title>The genome sequence of Rhodocytophaga aerolata KACC 12507.</title>
        <authorList>
            <person name="Zhang X."/>
        </authorList>
    </citation>
    <scope>NUCLEOTIDE SEQUENCE</scope>
    <source>
        <strain evidence="2">KACC 12507</strain>
    </source>
</reference>
<evidence type="ECO:0000313" key="2">
    <source>
        <dbReference type="EMBL" id="MDO1449741.1"/>
    </source>
</evidence>